<comment type="caution">
    <text evidence="2">The sequence shown here is derived from an EMBL/GenBank/DDBJ whole genome shotgun (WGS) entry which is preliminary data.</text>
</comment>
<reference evidence="2" key="1">
    <citation type="submission" date="2022-03" db="EMBL/GenBank/DDBJ databases">
        <authorList>
            <person name="Tunstrom K."/>
        </authorList>
    </citation>
    <scope>NUCLEOTIDE SEQUENCE</scope>
</reference>
<sequence length="175" mass="19763">MAHKGSGNKSHFRRMGHSRNRLVRVSDSTCCTKVCHPRLIRLERLISRRFLPVLALRASPSISASMPNTQSSTSSQLGIRVLRDCNTQVEETILAAGSERPILETPHENSRPEIESNRRSDGPRQQSATGSLVHFGWDSPTENWSTQEKALLFSLLESLYNKDIYSYLEKLDDLV</sequence>
<dbReference type="AlphaFoldDB" id="A0AAU9UQP2"/>
<proteinExistence type="predicted"/>
<keyword evidence="3" id="KW-1185">Reference proteome</keyword>
<evidence type="ECO:0000256" key="1">
    <source>
        <dbReference type="SAM" id="MobiDB-lite"/>
    </source>
</evidence>
<feature type="region of interest" description="Disordered" evidence="1">
    <location>
        <begin position="96"/>
        <end position="132"/>
    </location>
</feature>
<feature type="compositionally biased region" description="Basic and acidic residues" evidence="1">
    <location>
        <begin position="101"/>
        <end position="122"/>
    </location>
</feature>
<accession>A0AAU9UQP2</accession>
<organism evidence="2 3">
    <name type="scientific">Euphydryas editha</name>
    <name type="common">Edith's checkerspot</name>
    <dbReference type="NCBI Taxonomy" id="104508"/>
    <lineage>
        <taxon>Eukaryota</taxon>
        <taxon>Metazoa</taxon>
        <taxon>Ecdysozoa</taxon>
        <taxon>Arthropoda</taxon>
        <taxon>Hexapoda</taxon>
        <taxon>Insecta</taxon>
        <taxon>Pterygota</taxon>
        <taxon>Neoptera</taxon>
        <taxon>Endopterygota</taxon>
        <taxon>Lepidoptera</taxon>
        <taxon>Glossata</taxon>
        <taxon>Ditrysia</taxon>
        <taxon>Papilionoidea</taxon>
        <taxon>Nymphalidae</taxon>
        <taxon>Nymphalinae</taxon>
        <taxon>Euphydryas</taxon>
    </lineage>
</organism>
<dbReference type="EMBL" id="CAKOGL010000022">
    <property type="protein sequence ID" value="CAH2100192.1"/>
    <property type="molecule type" value="Genomic_DNA"/>
</dbReference>
<name>A0AAU9UQP2_EUPED</name>
<evidence type="ECO:0000313" key="3">
    <source>
        <dbReference type="Proteomes" id="UP001153954"/>
    </source>
</evidence>
<evidence type="ECO:0000313" key="2">
    <source>
        <dbReference type="EMBL" id="CAH2100192.1"/>
    </source>
</evidence>
<protein>
    <submittedName>
        <fullName evidence="2">Uncharacterized protein</fullName>
    </submittedName>
</protein>
<gene>
    <name evidence="2" type="ORF">EEDITHA_LOCUS15087</name>
</gene>
<dbReference type="Proteomes" id="UP001153954">
    <property type="component" value="Unassembled WGS sequence"/>
</dbReference>